<dbReference type="EMBL" id="GBRH01205997">
    <property type="protein sequence ID" value="JAD91898.1"/>
    <property type="molecule type" value="Transcribed_RNA"/>
</dbReference>
<organism evidence="1">
    <name type="scientific">Arundo donax</name>
    <name type="common">Giant reed</name>
    <name type="synonym">Donax arundinaceus</name>
    <dbReference type="NCBI Taxonomy" id="35708"/>
    <lineage>
        <taxon>Eukaryota</taxon>
        <taxon>Viridiplantae</taxon>
        <taxon>Streptophyta</taxon>
        <taxon>Embryophyta</taxon>
        <taxon>Tracheophyta</taxon>
        <taxon>Spermatophyta</taxon>
        <taxon>Magnoliopsida</taxon>
        <taxon>Liliopsida</taxon>
        <taxon>Poales</taxon>
        <taxon>Poaceae</taxon>
        <taxon>PACMAD clade</taxon>
        <taxon>Arundinoideae</taxon>
        <taxon>Arundineae</taxon>
        <taxon>Arundo</taxon>
    </lineage>
</organism>
<dbReference type="AlphaFoldDB" id="A0A0A9DYW2"/>
<reference evidence="1" key="2">
    <citation type="journal article" date="2015" name="Data Brief">
        <title>Shoot transcriptome of the giant reed, Arundo donax.</title>
        <authorList>
            <person name="Barrero R.A."/>
            <person name="Guerrero F.D."/>
            <person name="Moolhuijzen P."/>
            <person name="Goolsby J.A."/>
            <person name="Tidwell J."/>
            <person name="Bellgard S.E."/>
            <person name="Bellgard M.I."/>
        </authorList>
    </citation>
    <scope>NUCLEOTIDE SEQUENCE</scope>
    <source>
        <tissue evidence="1">Shoot tissue taken approximately 20 cm above the soil surface</tissue>
    </source>
</reference>
<accession>A0A0A9DYW2</accession>
<evidence type="ECO:0000313" key="1">
    <source>
        <dbReference type="EMBL" id="JAD91898.1"/>
    </source>
</evidence>
<reference evidence="1" key="1">
    <citation type="submission" date="2014-09" db="EMBL/GenBank/DDBJ databases">
        <authorList>
            <person name="Magalhaes I.L.F."/>
            <person name="Oliveira U."/>
            <person name="Santos F.R."/>
            <person name="Vidigal T.H.D.A."/>
            <person name="Brescovit A.D."/>
            <person name="Santos A.J."/>
        </authorList>
    </citation>
    <scope>NUCLEOTIDE SEQUENCE</scope>
    <source>
        <tissue evidence="1">Shoot tissue taken approximately 20 cm above the soil surface</tissue>
    </source>
</reference>
<protein>
    <submittedName>
        <fullName evidence="1">Uncharacterized protein</fullName>
    </submittedName>
</protein>
<name>A0A0A9DYW2_ARUDO</name>
<sequence>MSSTPPIPGQTKVLFNFPVASSMISHIFAVLSAETVRTCLLSGLQLTAYMLPV</sequence>
<proteinExistence type="predicted"/>